<organism evidence="1 2">
    <name type="scientific">Caulobacter vibrioides OR37</name>
    <dbReference type="NCBI Taxonomy" id="1292034"/>
    <lineage>
        <taxon>Bacteria</taxon>
        <taxon>Pseudomonadati</taxon>
        <taxon>Pseudomonadota</taxon>
        <taxon>Alphaproteobacteria</taxon>
        <taxon>Caulobacterales</taxon>
        <taxon>Caulobacteraceae</taxon>
        <taxon>Caulobacter</taxon>
    </lineage>
</organism>
<dbReference type="eggNOG" id="COG5470">
    <property type="taxonomic scope" value="Bacteria"/>
</dbReference>
<dbReference type="STRING" id="1292034.OR37_02270"/>
<dbReference type="OrthoDB" id="8909581at2"/>
<dbReference type="InterPro" id="IPR011008">
    <property type="entry name" value="Dimeric_a/b-barrel"/>
</dbReference>
<sequence length="138" mass="15082">MNVLNAVFPTPEQFQSFFGAPEDGPFVMVNLLKFKEKAEYEDGSEPDLPGREAYNRYGVEVAKLVTALGGKIRYSGAVTGLMIGEIEEPWDAVALAEYPSLAAFQKMALSPEMHAIEHHRKAGLAGQLNIRTKPGPGF</sequence>
<evidence type="ECO:0000313" key="1">
    <source>
        <dbReference type="EMBL" id="ENZ81843.1"/>
    </source>
</evidence>
<name>R0E8M9_CAUVI</name>
<dbReference type="Proteomes" id="UP000013063">
    <property type="component" value="Unassembled WGS sequence"/>
</dbReference>
<dbReference type="AlphaFoldDB" id="R0E8M9"/>
<dbReference type="PANTHER" id="PTHR40257:SF1">
    <property type="entry name" value="DUF1330 DOMAIN-CONTAINING PROTEIN"/>
    <property type="match status" value="1"/>
</dbReference>
<dbReference type="SUPFAM" id="SSF54909">
    <property type="entry name" value="Dimeric alpha+beta barrel"/>
    <property type="match status" value="1"/>
</dbReference>
<dbReference type="PANTHER" id="PTHR40257">
    <property type="match status" value="1"/>
</dbReference>
<keyword evidence="2" id="KW-1185">Reference proteome</keyword>
<gene>
    <name evidence="1" type="ORF">OR37_02270</name>
</gene>
<proteinExistence type="predicted"/>
<dbReference type="Gene3D" id="3.30.70.100">
    <property type="match status" value="1"/>
</dbReference>
<comment type="caution">
    <text evidence="1">The sequence shown here is derived from an EMBL/GenBank/DDBJ whole genome shotgun (WGS) entry which is preliminary data.</text>
</comment>
<dbReference type="EMBL" id="APMP01000012">
    <property type="protein sequence ID" value="ENZ81843.1"/>
    <property type="molecule type" value="Genomic_DNA"/>
</dbReference>
<accession>R0E8M9</accession>
<protein>
    <submittedName>
        <fullName evidence="1">Uncharacterized protein</fullName>
    </submittedName>
</protein>
<dbReference type="RefSeq" id="WP_004619740.1">
    <property type="nucleotide sequence ID" value="NZ_APMP01000012.1"/>
</dbReference>
<evidence type="ECO:0000313" key="2">
    <source>
        <dbReference type="Proteomes" id="UP000013063"/>
    </source>
</evidence>
<dbReference type="PATRIC" id="fig|1292034.3.peg.2255"/>
<reference evidence="1 2" key="1">
    <citation type="journal article" date="2013" name="Genome Announc.">
        <title>Draft Genome Sequence for Caulobacter sp. Strain OR37, a Bacterium Tolerant to Heavy Metals.</title>
        <authorList>
            <person name="Utturkar S.M."/>
            <person name="Bollmann A."/>
            <person name="Brzoska R.M."/>
            <person name="Klingeman D.M."/>
            <person name="Epstein S.E."/>
            <person name="Palumbo A.V."/>
            <person name="Brown S.D."/>
        </authorList>
    </citation>
    <scope>NUCLEOTIDE SEQUENCE [LARGE SCALE GENOMIC DNA]</scope>
    <source>
        <strain evidence="1 2">OR37</strain>
    </source>
</reference>